<gene>
    <name evidence="6" type="primary">flaC</name>
    <name evidence="6" type="ORF">RHSP_60585</name>
</gene>
<dbReference type="InterPro" id="IPR001492">
    <property type="entry name" value="Flagellin"/>
</dbReference>
<organism evidence="6 7">
    <name type="scientific">Rhizobium freirei PRF 81</name>
    <dbReference type="NCBI Taxonomy" id="363754"/>
    <lineage>
        <taxon>Bacteria</taxon>
        <taxon>Pseudomonadati</taxon>
        <taxon>Pseudomonadota</taxon>
        <taxon>Alphaproteobacteria</taxon>
        <taxon>Hyphomicrobiales</taxon>
        <taxon>Rhizobiaceae</taxon>
        <taxon>Rhizobium/Agrobacterium group</taxon>
        <taxon>Rhizobium</taxon>
    </lineage>
</organism>
<name>N6V6U3_9HYPH</name>
<keyword evidence="3" id="KW-0964">Secreted</keyword>
<feature type="domain" description="Flagellin C-terminal" evidence="5">
    <location>
        <begin position="291"/>
        <end position="375"/>
    </location>
</feature>
<dbReference type="InterPro" id="IPR001029">
    <property type="entry name" value="Flagellin_N"/>
</dbReference>
<dbReference type="GO" id="GO:0005576">
    <property type="term" value="C:extracellular region"/>
    <property type="evidence" value="ECO:0007669"/>
    <property type="project" value="UniProtKB-SubCell"/>
</dbReference>
<sequence>MRSPVNATGTMSSIITNNVAMAALGTLRSINDRLTDTSQQMSSGLRVKSAADNAAYWSISTSMRSDVKTMNVVKESVGLAQGVVDTAYAAMKTVLDSFVEIKNLVITASGMPQPGMKDVVKSTFDIDPEYAKSDVYKIDQQIQQLQDQAKSAILSASFSGVNLLYHGKNEDEKASQQVFSFTVGYSNRNVQTLDIKAMDTLLLNDDFGSYPTSYPGEFNPEKTLFDGSDIIDAPGSFTPASIYWYNIPLQNPTTGEPEAYPVDQTHILQSIENNVVRFGSDREGLYSNVVASIDQKIQQLTSKMSYVGTVQKSLEMYNEINNNMIDATTRGIGRLVDADMEATASKMRALQTQQQLAVQSLGIANAAPGNLIQLFQ</sequence>
<dbReference type="Gene3D" id="1.20.1330.10">
    <property type="entry name" value="f41 fragment of flagellin, N-terminal domain"/>
    <property type="match status" value="1"/>
</dbReference>
<comment type="similarity">
    <text evidence="1 3">Belongs to the bacterial flagellin family.</text>
</comment>
<dbReference type="AlphaFoldDB" id="N6V6U3"/>
<keyword evidence="7" id="KW-1185">Reference proteome</keyword>
<evidence type="ECO:0000313" key="6">
    <source>
        <dbReference type="EMBL" id="ENN89525.1"/>
    </source>
</evidence>
<protein>
    <recommendedName>
        <fullName evidence="3">Flagellin</fullName>
    </recommendedName>
</protein>
<dbReference type="GO" id="GO:0009288">
    <property type="term" value="C:bacterial-type flagellum"/>
    <property type="evidence" value="ECO:0007669"/>
    <property type="project" value="UniProtKB-SubCell"/>
</dbReference>
<dbReference type="OrthoDB" id="8362459at2"/>
<keyword evidence="2 3" id="KW-0975">Bacterial flagellum</keyword>
<evidence type="ECO:0000259" key="5">
    <source>
        <dbReference type="Pfam" id="PF00700"/>
    </source>
</evidence>
<evidence type="ECO:0000313" key="7">
    <source>
        <dbReference type="Proteomes" id="UP000012429"/>
    </source>
</evidence>
<dbReference type="STRING" id="363754.RHSP_60585"/>
<dbReference type="GO" id="GO:0005198">
    <property type="term" value="F:structural molecule activity"/>
    <property type="evidence" value="ECO:0007669"/>
    <property type="project" value="UniProtKB-UniRule"/>
</dbReference>
<dbReference type="Proteomes" id="UP000012429">
    <property type="component" value="Unassembled WGS sequence"/>
</dbReference>
<dbReference type="Pfam" id="PF00669">
    <property type="entry name" value="Flagellin_N"/>
    <property type="match status" value="1"/>
</dbReference>
<keyword evidence="6" id="KW-0969">Cilium</keyword>
<comment type="caution">
    <text evidence="6">The sequence shown here is derived from an EMBL/GenBank/DDBJ whole genome shotgun (WGS) entry which is preliminary data.</text>
</comment>
<keyword evidence="6" id="KW-0966">Cell projection</keyword>
<proteinExistence type="inferred from homology"/>
<dbReference type="Pfam" id="PF00700">
    <property type="entry name" value="Flagellin_C"/>
    <property type="match status" value="1"/>
</dbReference>
<dbReference type="EMBL" id="AQHN01000005">
    <property type="protein sequence ID" value="ENN89525.1"/>
    <property type="molecule type" value="Genomic_DNA"/>
</dbReference>
<evidence type="ECO:0000259" key="4">
    <source>
        <dbReference type="Pfam" id="PF00669"/>
    </source>
</evidence>
<dbReference type="PANTHER" id="PTHR42792:SF2">
    <property type="entry name" value="FLAGELLIN"/>
    <property type="match status" value="1"/>
</dbReference>
<dbReference type="InterPro" id="IPR046358">
    <property type="entry name" value="Flagellin_C"/>
</dbReference>
<evidence type="ECO:0000256" key="1">
    <source>
        <dbReference type="ARBA" id="ARBA00005709"/>
    </source>
</evidence>
<comment type="subcellular location">
    <subcellularLocation>
        <location evidence="3">Secreted</location>
    </subcellularLocation>
    <subcellularLocation>
        <location evidence="3">Bacterial flagellum</location>
    </subcellularLocation>
</comment>
<evidence type="ECO:0000256" key="2">
    <source>
        <dbReference type="ARBA" id="ARBA00023143"/>
    </source>
</evidence>
<evidence type="ECO:0000256" key="3">
    <source>
        <dbReference type="RuleBase" id="RU362073"/>
    </source>
</evidence>
<keyword evidence="6" id="KW-0282">Flagellum</keyword>
<dbReference type="SUPFAM" id="SSF64518">
    <property type="entry name" value="Phase 1 flagellin"/>
    <property type="match status" value="1"/>
</dbReference>
<feature type="domain" description="Flagellin N-terminal" evidence="4">
    <location>
        <begin position="14"/>
        <end position="109"/>
    </location>
</feature>
<dbReference type="PATRIC" id="fig|363754.4.peg.287"/>
<accession>N6V6U3</accession>
<dbReference type="PANTHER" id="PTHR42792">
    <property type="entry name" value="FLAGELLIN"/>
    <property type="match status" value="1"/>
</dbReference>
<reference evidence="6 7" key="1">
    <citation type="journal article" date="2012" name="BMC Genomics">
        <title>Genomic basis of broad host range and environmental adaptability of Rhizobium tropici CIAT 899 and Rhizobium sp. PRF 81 which are used in inoculants for common bean (Phaseolus vulgaris L.).</title>
        <authorList>
            <person name="Ormeno-Orrillo E."/>
            <person name="Menna P."/>
            <person name="Almeida L.G."/>
            <person name="Ollero F.J."/>
            <person name="Nicolas M.F."/>
            <person name="Pains Rodrigues E."/>
            <person name="Shigueyoshi Nakatani A."/>
            <person name="Silva Batista J.S."/>
            <person name="Oliveira Chueire L.M."/>
            <person name="Souza R.C."/>
            <person name="Ribeiro Vasconcelos A.T."/>
            <person name="Megias M."/>
            <person name="Hungria M."/>
            <person name="Martinez-Romero E."/>
        </authorList>
    </citation>
    <scope>NUCLEOTIDE SEQUENCE [LARGE SCALE GENOMIC DNA]</scope>
    <source>
        <strain evidence="6 7">PRF 81</strain>
    </source>
</reference>
<comment type="function">
    <text evidence="3">Flagellin is the subunit protein which polymerizes to form the filaments of bacterial flagella.</text>
</comment>